<organism evidence="7 8">
    <name type="scientific">Hondaea fermentalgiana</name>
    <dbReference type="NCBI Taxonomy" id="2315210"/>
    <lineage>
        <taxon>Eukaryota</taxon>
        <taxon>Sar</taxon>
        <taxon>Stramenopiles</taxon>
        <taxon>Bigyra</taxon>
        <taxon>Labyrinthulomycetes</taxon>
        <taxon>Thraustochytrida</taxon>
        <taxon>Thraustochytriidae</taxon>
        <taxon>Hondaea</taxon>
    </lineage>
</organism>
<dbReference type="InterPro" id="IPR035979">
    <property type="entry name" value="RBD_domain_sf"/>
</dbReference>
<dbReference type="Pfam" id="PF05383">
    <property type="entry name" value="La"/>
    <property type="match status" value="1"/>
</dbReference>
<proteinExistence type="predicted"/>
<feature type="region of interest" description="Disordered" evidence="4">
    <location>
        <begin position="278"/>
        <end position="494"/>
    </location>
</feature>
<evidence type="ECO:0000313" key="7">
    <source>
        <dbReference type="EMBL" id="GBG25241.1"/>
    </source>
</evidence>
<feature type="domain" description="RRM" evidence="5">
    <location>
        <begin position="156"/>
        <end position="228"/>
    </location>
</feature>
<keyword evidence="1" id="KW-0597">Phosphoprotein</keyword>
<dbReference type="Gene3D" id="3.30.70.330">
    <property type="match status" value="1"/>
</dbReference>
<feature type="compositionally biased region" description="Low complexity" evidence="4">
    <location>
        <begin position="593"/>
        <end position="617"/>
    </location>
</feature>
<feature type="compositionally biased region" description="Low complexity" evidence="4">
    <location>
        <begin position="386"/>
        <end position="399"/>
    </location>
</feature>
<feature type="region of interest" description="Disordered" evidence="4">
    <location>
        <begin position="1"/>
        <end position="65"/>
    </location>
</feature>
<sequence length="641" mass="66762">MVSSAPAFLDAAISGTKKGEMMQDHQQQEPEVTPPTEGSQDRPVSPSGSGSAGYSSDSSADPVDVSKLDPATLKARIKAQVEYYFSQQNLNQDAYMLSQMDSEGYIPVSVIASFRKVRKLTESEDAIVQAISDSSVCELSEDGTKIKTLWKRPARTTIILREVSEEAKEEDIHSLFSDTQFSVVSVRSEVGNSWFVTMETEDEAKDAIIHLIGKSLHGQAVKARLKSEAIRPLPNVVQPGAYGAVPPGAYAPYAYQYGNMMNYPQGWGYQFGNEGQTYPYASGPGSRGGSRRPGAAGTGQNRKKSTKGPSNAQQGPGSKRQAAAPAKPPVFKPQDFPSLSGKAASLDAKKAEEEADVKSSASDAAIAVSQDTEQEQTTSSNKSSWAAAVAKAPPAQPVQTSKKEASTPSSEKEPSAGAASQASQQASQPEASSRSDESSARVASNAEQAEQNAEPKVEPAAQTIAPAADSNLRSGVDKPAAERPKRGWEKPGVTTVKAKVSDVKDIVTDVIDQVDATVKQNAASKADEGAGQQQKAAQAEPALANGSGAAKADTSSNASVADETKSQSSSAGASSGGWGQKKSFADIIKSKSKPALQPAAPAPSASSSSSAPHATKSGAFGSAGNLSTQGSKAESASWRSK</sequence>
<dbReference type="SUPFAM" id="SSF54928">
    <property type="entry name" value="RNA-binding domain, RBD"/>
    <property type="match status" value="1"/>
</dbReference>
<feature type="compositionally biased region" description="Low complexity" evidence="4">
    <location>
        <begin position="415"/>
        <end position="432"/>
    </location>
</feature>
<feature type="compositionally biased region" description="Low complexity" evidence="4">
    <location>
        <begin position="529"/>
        <end position="544"/>
    </location>
</feature>
<feature type="domain" description="HTH La-type RNA-binding" evidence="6">
    <location>
        <begin position="67"/>
        <end position="156"/>
    </location>
</feature>
<feature type="compositionally biased region" description="Polar residues" evidence="4">
    <location>
        <begin position="624"/>
        <end position="641"/>
    </location>
</feature>
<dbReference type="Proteomes" id="UP000241890">
    <property type="component" value="Unassembled WGS sequence"/>
</dbReference>
<dbReference type="OrthoDB" id="207156at2759"/>
<dbReference type="InterPro" id="IPR036390">
    <property type="entry name" value="WH_DNA-bd_sf"/>
</dbReference>
<dbReference type="Pfam" id="PF26088">
    <property type="entry name" value="RRM_LARP4"/>
    <property type="match status" value="1"/>
</dbReference>
<dbReference type="PANTHER" id="PTHR22792:SF140">
    <property type="entry name" value="ACHILLES, ISOFORM A"/>
    <property type="match status" value="1"/>
</dbReference>
<dbReference type="PANTHER" id="PTHR22792">
    <property type="entry name" value="LUPUS LA PROTEIN-RELATED"/>
    <property type="match status" value="1"/>
</dbReference>
<dbReference type="InterPro" id="IPR000504">
    <property type="entry name" value="RRM_dom"/>
</dbReference>
<evidence type="ECO:0000259" key="6">
    <source>
        <dbReference type="PROSITE" id="PS50961"/>
    </source>
</evidence>
<dbReference type="GO" id="GO:0003729">
    <property type="term" value="F:mRNA binding"/>
    <property type="evidence" value="ECO:0007669"/>
    <property type="project" value="TreeGrafter"/>
</dbReference>
<name>A0A2R5GAX2_9STRA</name>
<keyword evidence="2 3" id="KW-0694">RNA-binding</keyword>
<feature type="compositionally biased region" description="Basic and acidic residues" evidence="4">
    <location>
        <begin position="17"/>
        <end position="28"/>
    </location>
</feature>
<dbReference type="Gene3D" id="1.10.10.10">
    <property type="entry name" value="Winged helix-like DNA-binding domain superfamily/Winged helix DNA-binding domain"/>
    <property type="match status" value="1"/>
</dbReference>
<dbReference type="PROSITE" id="PS50102">
    <property type="entry name" value="RRM"/>
    <property type="match status" value="1"/>
</dbReference>
<dbReference type="SMART" id="SM00360">
    <property type="entry name" value="RRM"/>
    <property type="match status" value="1"/>
</dbReference>
<feature type="compositionally biased region" description="Basic and acidic residues" evidence="4">
    <location>
        <begin position="401"/>
        <end position="414"/>
    </location>
</feature>
<comment type="caution">
    <text evidence="7">The sequence shown here is derived from an EMBL/GenBank/DDBJ whole genome shotgun (WGS) entry which is preliminary data.</text>
</comment>
<reference evidence="7 8" key="1">
    <citation type="submission" date="2017-12" db="EMBL/GenBank/DDBJ databases">
        <title>Sequencing, de novo assembly and annotation of complete genome of a new Thraustochytrid species, strain FCC1311.</title>
        <authorList>
            <person name="Sedici K."/>
            <person name="Godart F."/>
            <person name="Aiese Cigliano R."/>
            <person name="Sanseverino W."/>
            <person name="Barakat M."/>
            <person name="Ortet P."/>
            <person name="Marechal E."/>
            <person name="Cagnac O."/>
            <person name="Amato A."/>
        </authorList>
    </citation>
    <scope>NUCLEOTIDE SEQUENCE [LARGE SCALE GENOMIC DNA]</scope>
</reference>
<dbReference type="GO" id="GO:0005634">
    <property type="term" value="C:nucleus"/>
    <property type="evidence" value="ECO:0007669"/>
    <property type="project" value="TreeGrafter"/>
</dbReference>
<evidence type="ECO:0000256" key="4">
    <source>
        <dbReference type="SAM" id="MobiDB-lite"/>
    </source>
</evidence>
<dbReference type="EMBL" id="BEYU01000012">
    <property type="protein sequence ID" value="GBG25241.1"/>
    <property type="molecule type" value="Genomic_DNA"/>
</dbReference>
<dbReference type="InterPro" id="IPR045180">
    <property type="entry name" value="La_dom_prot"/>
</dbReference>
<feature type="compositionally biased region" description="Polar residues" evidence="4">
    <location>
        <begin position="369"/>
        <end position="384"/>
    </location>
</feature>
<accession>A0A2R5GAX2</accession>
<keyword evidence="8" id="KW-1185">Reference proteome</keyword>
<feature type="compositionally biased region" description="Polar residues" evidence="4">
    <location>
        <begin position="307"/>
        <end position="316"/>
    </location>
</feature>
<gene>
    <name evidence="7" type="ORF">FCC1311_014582</name>
</gene>
<evidence type="ECO:0000259" key="5">
    <source>
        <dbReference type="PROSITE" id="PS50102"/>
    </source>
</evidence>
<feature type="compositionally biased region" description="Low complexity" evidence="4">
    <location>
        <begin position="440"/>
        <end position="454"/>
    </location>
</feature>
<dbReference type="InParanoid" id="A0A2R5GAX2"/>
<dbReference type="InterPro" id="IPR058699">
    <property type="entry name" value="RRM_LARP4/4B"/>
</dbReference>
<feature type="compositionally biased region" description="Basic and acidic residues" evidence="4">
    <location>
        <begin position="475"/>
        <end position="489"/>
    </location>
</feature>
<dbReference type="AlphaFoldDB" id="A0A2R5GAX2"/>
<protein>
    <submittedName>
        <fullName evidence="7">La-related protein CG11505</fullName>
    </submittedName>
</protein>
<evidence type="ECO:0000256" key="3">
    <source>
        <dbReference type="PROSITE-ProRule" id="PRU00332"/>
    </source>
</evidence>
<dbReference type="InterPro" id="IPR012677">
    <property type="entry name" value="Nucleotide-bd_a/b_plait_sf"/>
</dbReference>
<dbReference type="SMART" id="SM00715">
    <property type="entry name" value="LA"/>
    <property type="match status" value="1"/>
</dbReference>
<feature type="compositionally biased region" description="Low complexity" evidence="4">
    <location>
        <begin position="45"/>
        <end position="65"/>
    </location>
</feature>
<dbReference type="PROSITE" id="PS50961">
    <property type="entry name" value="HTH_LA"/>
    <property type="match status" value="1"/>
</dbReference>
<dbReference type="SUPFAM" id="SSF46785">
    <property type="entry name" value="Winged helix' DNA-binding domain"/>
    <property type="match status" value="1"/>
</dbReference>
<feature type="region of interest" description="Disordered" evidence="4">
    <location>
        <begin position="521"/>
        <end position="641"/>
    </location>
</feature>
<dbReference type="CDD" id="cd07323">
    <property type="entry name" value="LAM"/>
    <property type="match status" value="1"/>
</dbReference>
<dbReference type="InterPro" id="IPR036388">
    <property type="entry name" value="WH-like_DNA-bd_sf"/>
</dbReference>
<evidence type="ECO:0000256" key="1">
    <source>
        <dbReference type="ARBA" id="ARBA00022553"/>
    </source>
</evidence>
<evidence type="ECO:0000256" key="2">
    <source>
        <dbReference type="ARBA" id="ARBA00022884"/>
    </source>
</evidence>
<evidence type="ECO:0000313" key="8">
    <source>
        <dbReference type="Proteomes" id="UP000241890"/>
    </source>
</evidence>
<dbReference type="InterPro" id="IPR006630">
    <property type="entry name" value="La_HTH"/>
</dbReference>